<dbReference type="Pfam" id="PF05899">
    <property type="entry name" value="Cupin_3"/>
    <property type="match status" value="1"/>
</dbReference>
<dbReference type="InterPro" id="IPR011051">
    <property type="entry name" value="RmlC_Cupin_sf"/>
</dbReference>
<dbReference type="RefSeq" id="WP_089690815.1">
    <property type="nucleotide sequence ID" value="NZ_FNWQ01000002.1"/>
</dbReference>
<dbReference type="AlphaFoldDB" id="A0A1H6H6V0"/>
<reference evidence="2 3" key="1">
    <citation type="submission" date="2016-10" db="EMBL/GenBank/DDBJ databases">
        <authorList>
            <person name="de Groot N.N."/>
        </authorList>
    </citation>
    <scope>NUCLEOTIDE SEQUENCE [LARGE SCALE GENOMIC DNA]</scope>
    <source>
        <strain evidence="2 3">DSM 23031</strain>
    </source>
</reference>
<dbReference type="InterPro" id="IPR008579">
    <property type="entry name" value="UGlyAH_Cupin_dom"/>
</dbReference>
<dbReference type="EMBL" id="FNWQ01000002">
    <property type="protein sequence ID" value="SEH31587.1"/>
    <property type="molecule type" value="Genomic_DNA"/>
</dbReference>
<dbReference type="SUPFAM" id="SSF51182">
    <property type="entry name" value="RmlC-like cupins"/>
    <property type="match status" value="1"/>
</dbReference>
<dbReference type="OrthoDB" id="9760240at2"/>
<dbReference type="STRING" id="680127.SAMN05421593_1493"/>
<proteinExistence type="predicted"/>
<dbReference type="InterPro" id="IPR014710">
    <property type="entry name" value="RmlC-like_jellyroll"/>
</dbReference>
<feature type="domain" description="(S)-ureidoglycine aminohydrolase cupin" evidence="1">
    <location>
        <begin position="43"/>
        <end position="111"/>
    </location>
</feature>
<dbReference type="PANTHER" id="PTHR40943:SF2">
    <property type="entry name" value="(S)-UREIDOGLYCINE AMINOHYDROLASE CUPIN DOMAIN-CONTAINING PROTEIN"/>
    <property type="match status" value="1"/>
</dbReference>
<sequence>MIFITKNHLSSKSPKVSYLDKSDLIYGNPEHRSWILDEAKNGAKFGIWESQTGKWKFSINHWEYCRILEGKSIITDQKTGKSFTVKAGDSFVLQPGFSGIWEALEKTKKEFIAQ</sequence>
<evidence type="ECO:0000313" key="2">
    <source>
        <dbReference type="EMBL" id="SEH31587.1"/>
    </source>
</evidence>
<evidence type="ECO:0000259" key="1">
    <source>
        <dbReference type="Pfam" id="PF05899"/>
    </source>
</evidence>
<protein>
    <recommendedName>
        <fullName evidence="1">(S)-ureidoglycine aminohydrolase cupin domain-containing protein</fullName>
    </recommendedName>
</protein>
<organism evidence="2 3">
    <name type="scientific">Chryseobacterium culicis</name>
    <dbReference type="NCBI Taxonomy" id="680127"/>
    <lineage>
        <taxon>Bacteria</taxon>
        <taxon>Pseudomonadati</taxon>
        <taxon>Bacteroidota</taxon>
        <taxon>Flavobacteriia</taxon>
        <taxon>Flavobacteriales</taxon>
        <taxon>Weeksellaceae</taxon>
        <taxon>Chryseobacterium group</taxon>
        <taxon>Chryseobacterium</taxon>
    </lineage>
</organism>
<dbReference type="Gene3D" id="2.60.120.10">
    <property type="entry name" value="Jelly Rolls"/>
    <property type="match status" value="1"/>
</dbReference>
<accession>A0A1H6H6V0</accession>
<dbReference type="CDD" id="cd02227">
    <property type="entry name" value="cupin_TM1112-like"/>
    <property type="match status" value="1"/>
</dbReference>
<dbReference type="PANTHER" id="PTHR40943">
    <property type="entry name" value="CYTOPLASMIC PROTEIN-RELATED"/>
    <property type="match status" value="1"/>
</dbReference>
<dbReference type="Proteomes" id="UP000198561">
    <property type="component" value="Unassembled WGS sequence"/>
</dbReference>
<evidence type="ECO:0000313" key="3">
    <source>
        <dbReference type="Proteomes" id="UP000198561"/>
    </source>
</evidence>
<name>A0A1H6H6V0_CHRCI</name>
<gene>
    <name evidence="2" type="ORF">SAMN05421593_1493</name>
</gene>